<feature type="transmembrane region" description="Helical" evidence="12">
    <location>
        <begin position="388"/>
        <end position="412"/>
    </location>
</feature>
<keyword evidence="8 12" id="KW-0472">Membrane</keyword>
<dbReference type="SUPFAM" id="SSF53822">
    <property type="entry name" value="Periplasmic binding protein-like I"/>
    <property type="match status" value="2"/>
</dbReference>
<accession>A0A9F5IU42</accession>
<feature type="transmembrane region" description="Helical" evidence="12">
    <location>
        <begin position="318"/>
        <end position="343"/>
    </location>
</feature>
<dbReference type="Proteomes" id="UP000695026">
    <property type="component" value="Unplaced"/>
</dbReference>
<feature type="transmembrane region" description="Helical" evidence="12">
    <location>
        <begin position="477"/>
        <end position="500"/>
    </location>
</feature>
<keyword evidence="7" id="KW-0297">G-protein coupled receptor</keyword>
<evidence type="ECO:0000256" key="5">
    <source>
        <dbReference type="ARBA" id="ARBA00022729"/>
    </source>
</evidence>
<feature type="transmembrane region" description="Helical" evidence="12">
    <location>
        <begin position="544"/>
        <end position="567"/>
    </location>
</feature>
<comment type="subcellular location">
    <subcellularLocation>
        <location evidence="1">Cell membrane</location>
        <topology evidence="1">Multi-pass membrane protein</topology>
    </subcellularLocation>
</comment>
<dbReference type="FunFam" id="2.10.50.30:FF:000002">
    <property type="entry name" value="Vomeronasal 2 receptor, h1"/>
    <property type="match status" value="1"/>
</dbReference>
<feature type="transmembrane region" description="Helical" evidence="12">
    <location>
        <begin position="355"/>
        <end position="376"/>
    </location>
</feature>
<keyword evidence="11" id="KW-0807">Transducer</keyword>
<dbReference type="AlphaFoldDB" id="A0A9F5IU42"/>
<dbReference type="InterPro" id="IPR009030">
    <property type="entry name" value="Growth_fac_rcpt_cys_sf"/>
</dbReference>
<evidence type="ECO:0000256" key="7">
    <source>
        <dbReference type="ARBA" id="ARBA00023040"/>
    </source>
</evidence>
<evidence type="ECO:0000256" key="3">
    <source>
        <dbReference type="ARBA" id="ARBA00022475"/>
    </source>
</evidence>
<sequence length="582" mass="65466">MLLFLLPNAACKVQSVKCFGNQPFHVPHKWFQPGDLTIGGIVSQIIYIFSMVSFDVHPSQKLGFELPIAVTKFYQHILALAFAVKEINEDPQILSNITLGFHICDSYYDARMTYRTILDLLFSSYIFAPNYQCGTKKYVITVIGGLGSDTSFHMSDILGLYKIPQLHVFLQGLSFNNSLGETLVFSDTKEIVAGFDIMNIITFPNNSFQRVKVGRVGSKASGGEEFFINDSVIEWHWIFNQTVPLSQCSLPCYPGYQKRKKEGEKFCCYDCVPCPEGKMSNQTSIINCFTCPTDQYPNEKKDQCILKTISFLSYEEPLGISLASLAITFSFATTLVLGTFIKYRDTPIIMANNQDLTYALLMALLLCFLSSLLFIGQPRKLMCIFQKIIFGIIFSIAVSSVLAKTITVFVAFMAIKPGSSLRKWMGKRLTTSIVLSCSFIQASICAIWLSISPPFPDLDMLSETREIIAKCNVGSTIMFYLVLGYMGLLSIISFVVAFLARKLPDTYNEARFITFSMLIFCSVWLSFIPTYLSTKGKHMVAVEIFSILTSTAGLLGCIFIPKCYIVIFRPELNNREQLRRKN</sequence>
<evidence type="ECO:0000256" key="4">
    <source>
        <dbReference type="ARBA" id="ARBA00022692"/>
    </source>
</evidence>
<keyword evidence="10" id="KW-0325">Glycoprotein</keyword>
<dbReference type="OMA" id="NERWETE"/>
<dbReference type="InterPro" id="IPR038550">
    <property type="entry name" value="GPCR_3_9-Cys_sf"/>
</dbReference>
<feature type="transmembrane region" description="Helical" evidence="12">
    <location>
        <begin position="512"/>
        <end position="532"/>
    </location>
</feature>
<dbReference type="InterPro" id="IPR001828">
    <property type="entry name" value="ANF_lig-bd_rcpt"/>
</dbReference>
<dbReference type="Gene3D" id="3.40.50.2300">
    <property type="match status" value="3"/>
</dbReference>
<keyword evidence="3" id="KW-1003">Cell membrane</keyword>
<dbReference type="InterPro" id="IPR000068">
    <property type="entry name" value="GPCR_3_Ca_sens_rcpt-rel"/>
</dbReference>
<evidence type="ECO:0000256" key="2">
    <source>
        <dbReference type="ARBA" id="ARBA00007242"/>
    </source>
</evidence>
<dbReference type="PANTHER" id="PTHR24061:SF599">
    <property type="entry name" value="G-PROTEIN COUPLED RECEPTORS FAMILY 3 PROFILE DOMAIN-CONTAINING PROTEIN"/>
    <property type="match status" value="1"/>
</dbReference>
<keyword evidence="5" id="KW-0732">Signal</keyword>
<dbReference type="Pfam" id="PF00003">
    <property type="entry name" value="7tm_3"/>
    <property type="match status" value="1"/>
</dbReference>
<dbReference type="GO" id="GO:0004930">
    <property type="term" value="F:G protein-coupled receptor activity"/>
    <property type="evidence" value="ECO:0007669"/>
    <property type="project" value="UniProtKB-KW"/>
</dbReference>
<keyword evidence="4 12" id="KW-0812">Transmembrane</keyword>
<gene>
    <name evidence="15" type="primary">LOC107326258</name>
</gene>
<dbReference type="OrthoDB" id="9044455at2759"/>
<evidence type="ECO:0000256" key="10">
    <source>
        <dbReference type="ARBA" id="ARBA00023180"/>
    </source>
</evidence>
<dbReference type="SUPFAM" id="SSF57184">
    <property type="entry name" value="Growth factor receptor domain"/>
    <property type="match status" value="1"/>
</dbReference>
<dbReference type="PRINTS" id="PR00248">
    <property type="entry name" value="GPCRMGR"/>
</dbReference>
<evidence type="ECO:0000313" key="14">
    <source>
        <dbReference type="Proteomes" id="UP000695026"/>
    </source>
</evidence>
<keyword evidence="9" id="KW-0675">Receptor</keyword>
<reference evidence="15" key="1">
    <citation type="submission" date="2025-08" db="UniProtKB">
        <authorList>
            <consortium name="RefSeq"/>
        </authorList>
    </citation>
    <scope>IDENTIFICATION</scope>
    <source>
        <tissue evidence="15">Liver</tissue>
    </source>
</reference>
<dbReference type="Pfam" id="PF01094">
    <property type="entry name" value="ANF_receptor"/>
    <property type="match status" value="1"/>
</dbReference>
<evidence type="ECO:0000256" key="8">
    <source>
        <dbReference type="ARBA" id="ARBA00023136"/>
    </source>
</evidence>
<dbReference type="GeneID" id="107326258"/>
<dbReference type="InterPro" id="IPR017978">
    <property type="entry name" value="GPCR_3_C"/>
</dbReference>
<evidence type="ECO:0000256" key="1">
    <source>
        <dbReference type="ARBA" id="ARBA00004651"/>
    </source>
</evidence>
<evidence type="ECO:0000256" key="9">
    <source>
        <dbReference type="ARBA" id="ARBA00023170"/>
    </source>
</evidence>
<evidence type="ECO:0000259" key="13">
    <source>
        <dbReference type="PROSITE" id="PS50259"/>
    </source>
</evidence>
<name>A0A9F5IU42_PYTBI</name>
<organism evidence="14 15">
    <name type="scientific">Python bivittatus</name>
    <name type="common">Burmese python</name>
    <name type="synonym">Python molurus bivittatus</name>
    <dbReference type="NCBI Taxonomy" id="176946"/>
    <lineage>
        <taxon>Eukaryota</taxon>
        <taxon>Metazoa</taxon>
        <taxon>Chordata</taxon>
        <taxon>Craniata</taxon>
        <taxon>Vertebrata</taxon>
        <taxon>Euteleostomi</taxon>
        <taxon>Lepidosauria</taxon>
        <taxon>Squamata</taxon>
        <taxon>Bifurcata</taxon>
        <taxon>Unidentata</taxon>
        <taxon>Episquamata</taxon>
        <taxon>Toxicofera</taxon>
        <taxon>Serpentes</taxon>
        <taxon>Henophidia</taxon>
        <taxon>Pythonidae</taxon>
        <taxon>Python</taxon>
    </lineage>
</organism>
<dbReference type="InterPro" id="IPR011500">
    <property type="entry name" value="GPCR_3_9-Cys_dom"/>
</dbReference>
<dbReference type="PANTHER" id="PTHR24061">
    <property type="entry name" value="CALCIUM-SENSING RECEPTOR-RELATED"/>
    <property type="match status" value="1"/>
</dbReference>
<comment type="similarity">
    <text evidence="2">Belongs to the G-protein coupled receptor 3 family.</text>
</comment>
<dbReference type="Pfam" id="PF07562">
    <property type="entry name" value="NCD3G"/>
    <property type="match status" value="1"/>
</dbReference>
<dbReference type="InterPro" id="IPR004073">
    <property type="entry name" value="GPCR_3_vmron_rcpt_2"/>
</dbReference>
<dbReference type="Gene3D" id="2.10.50.30">
    <property type="entry name" value="GPCR, family 3, nine cysteines domain"/>
    <property type="match status" value="1"/>
</dbReference>
<keyword evidence="14" id="KW-1185">Reference proteome</keyword>
<dbReference type="InterPro" id="IPR028082">
    <property type="entry name" value="Peripla_BP_I"/>
</dbReference>
<dbReference type="KEGG" id="pbi:107326258"/>
<dbReference type="GO" id="GO:0005886">
    <property type="term" value="C:plasma membrane"/>
    <property type="evidence" value="ECO:0007669"/>
    <property type="project" value="UniProtKB-SubCell"/>
</dbReference>
<evidence type="ECO:0000313" key="15">
    <source>
        <dbReference type="RefSeq" id="XP_025025842.1"/>
    </source>
</evidence>
<evidence type="ECO:0000256" key="12">
    <source>
        <dbReference type="SAM" id="Phobius"/>
    </source>
</evidence>
<evidence type="ECO:0000256" key="11">
    <source>
        <dbReference type="ARBA" id="ARBA00023224"/>
    </source>
</evidence>
<dbReference type="PRINTS" id="PR01535">
    <property type="entry name" value="VOMERONASL2R"/>
</dbReference>
<proteinExistence type="inferred from homology"/>
<dbReference type="InterPro" id="IPR000337">
    <property type="entry name" value="GPCR_3"/>
</dbReference>
<evidence type="ECO:0000256" key="6">
    <source>
        <dbReference type="ARBA" id="ARBA00022989"/>
    </source>
</evidence>
<dbReference type="CDD" id="cd15283">
    <property type="entry name" value="7tmC_V2R_pheromone"/>
    <property type="match status" value="1"/>
</dbReference>
<keyword evidence="6 12" id="KW-1133">Transmembrane helix</keyword>
<dbReference type="RefSeq" id="XP_025025842.1">
    <property type="nucleotide sequence ID" value="XM_025170074.1"/>
</dbReference>
<protein>
    <submittedName>
        <fullName evidence="15">Vomeronasal type-2 receptor 26-like</fullName>
    </submittedName>
</protein>
<dbReference type="PROSITE" id="PS50259">
    <property type="entry name" value="G_PROTEIN_RECEP_F3_4"/>
    <property type="match status" value="1"/>
</dbReference>
<feature type="transmembrane region" description="Helical" evidence="12">
    <location>
        <begin position="433"/>
        <end position="451"/>
    </location>
</feature>
<feature type="domain" description="G-protein coupled receptors family 3 profile" evidence="13">
    <location>
        <begin position="318"/>
        <end position="582"/>
    </location>
</feature>